<dbReference type="EMBL" id="JBBXMP010000006">
    <property type="protein sequence ID" value="KAL0070405.1"/>
    <property type="molecule type" value="Genomic_DNA"/>
</dbReference>
<accession>A0ABR3AA68</accession>
<name>A0ABR3AA68_9AGAR</name>
<reference evidence="1 2" key="1">
    <citation type="submission" date="2024-05" db="EMBL/GenBank/DDBJ databases">
        <title>A draft genome resource for the thread blight pathogen Marasmius tenuissimus strain MS-2.</title>
        <authorList>
            <person name="Yulfo-Soto G.E."/>
            <person name="Baruah I.K."/>
            <person name="Amoako-Attah I."/>
            <person name="Bukari Y."/>
            <person name="Meinhardt L.W."/>
            <person name="Bailey B.A."/>
            <person name="Cohen S.P."/>
        </authorList>
    </citation>
    <scope>NUCLEOTIDE SEQUENCE [LARGE SCALE GENOMIC DNA]</scope>
    <source>
        <strain evidence="1 2">MS-2</strain>
    </source>
</reference>
<keyword evidence="2" id="KW-1185">Reference proteome</keyword>
<evidence type="ECO:0000313" key="2">
    <source>
        <dbReference type="Proteomes" id="UP001437256"/>
    </source>
</evidence>
<evidence type="ECO:0000313" key="1">
    <source>
        <dbReference type="EMBL" id="KAL0070405.1"/>
    </source>
</evidence>
<organism evidence="1 2">
    <name type="scientific">Marasmius tenuissimus</name>
    <dbReference type="NCBI Taxonomy" id="585030"/>
    <lineage>
        <taxon>Eukaryota</taxon>
        <taxon>Fungi</taxon>
        <taxon>Dikarya</taxon>
        <taxon>Basidiomycota</taxon>
        <taxon>Agaricomycotina</taxon>
        <taxon>Agaricomycetes</taxon>
        <taxon>Agaricomycetidae</taxon>
        <taxon>Agaricales</taxon>
        <taxon>Marasmiineae</taxon>
        <taxon>Marasmiaceae</taxon>
        <taxon>Marasmius</taxon>
    </lineage>
</organism>
<sequence>MVRPRKYKTKAQRQQAMVDKNRRNYIKHREQILAQKRTKRTALKAKQDKELVKGLLGSMHKVSKEELNRNEEKRAQSYFASILNGYRAELLQVFTDNPLEFYQSLYKRTISWLDGGSSGAKPFGQLETRIQKLNTDLTLHMNKIRNLFGDNNLYQRFRSLQELVREHVTCIDELEYGRLVDGLIDEVQLYEKFKEQDCVYHNPSLVPFLSGAKSLS</sequence>
<comment type="caution">
    <text evidence="1">The sequence shown here is derived from an EMBL/GenBank/DDBJ whole genome shotgun (WGS) entry which is preliminary data.</text>
</comment>
<gene>
    <name evidence="1" type="ORF">AAF712_002236</name>
</gene>
<dbReference type="Proteomes" id="UP001437256">
    <property type="component" value="Unassembled WGS sequence"/>
</dbReference>
<proteinExistence type="predicted"/>
<protein>
    <submittedName>
        <fullName evidence="1">Uncharacterized protein</fullName>
    </submittedName>
</protein>